<dbReference type="GO" id="GO:0070534">
    <property type="term" value="P:protein K63-linked ubiquitination"/>
    <property type="evidence" value="ECO:0007669"/>
    <property type="project" value="UniProtKB-UniRule"/>
</dbReference>
<evidence type="ECO:0000259" key="15">
    <source>
        <dbReference type="PROSITE" id="PS51698"/>
    </source>
</evidence>
<keyword evidence="7 14" id="KW-0747">Spliceosome</keyword>
<dbReference type="GO" id="GO:0061630">
    <property type="term" value="F:ubiquitin protein ligase activity"/>
    <property type="evidence" value="ECO:0007669"/>
    <property type="project" value="UniProtKB-UniRule"/>
</dbReference>
<dbReference type="InterPro" id="IPR038959">
    <property type="entry name" value="Prp19"/>
</dbReference>
<evidence type="ECO:0000256" key="4">
    <source>
        <dbReference type="ARBA" id="ARBA00022574"/>
    </source>
</evidence>
<dbReference type="PROSITE" id="PS51698">
    <property type="entry name" value="U_BOX"/>
    <property type="match status" value="1"/>
</dbReference>
<dbReference type="GeneID" id="64575074"/>
<dbReference type="SMART" id="SM00504">
    <property type="entry name" value="Ubox"/>
    <property type="match status" value="1"/>
</dbReference>
<keyword evidence="11 14" id="KW-0508">mRNA splicing</keyword>
<dbReference type="EC" id="2.3.2.27" evidence="14"/>
<dbReference type="CDD" id="cd16656">
    <property type="entry name" value="RING-Ubox_PRP19"/>
    <property type="match status" value="1"/>
</dbReference>
<evidence type="ECO:0000256" key="12">
    <source>
        <dbReference type="ARBA" id="ARBA00023204"/>
    </source>
</evidence>
<comment type="subunit">
    <text evidence="14">Homotetramer.</text>
</comment>
<dbReference type="PANTHER" id="PTHR43995">
    <property type="entry name" value="PRE-MRNA-PROCESSING FACTOR 19"/>
    <property type="match status" value="1"/>
</dbReference>
<evidence type="ECO:0000256" key="5">
    <source>
        <dbReference type="ARBA" id="ARBA00022664"/>
    </source>
</evidence>
<dbReference type="GO" id="GO:0000974">
    <property type="term" value="C:Prp19 complex"/>
    <property type="evidence" value="ECO:0007669"/>
    <property type="project" value="UniProtKB-UniRule"/>
</dbReference>
<evidence type="ECO:0000256" key="11">
    <source>
        <dbReference type="ARBA" id="ARBA00023187"/>
    </source>
</evidence>
<dbReference type="InterPro" id="IPR003613">
    <property type="entry name" value="Ubox_domain"/>
</dbReference>
<accession>A0A871RKZ3</accession>
<dbReference type="Gene3D" id="2.130.10.10">
    <property type="entry name" value="YVTN repeat-like/Quinoprotein amine dehydrogenase"/>
    <property type="match status" value="1"/>
</dbReference>
<evidence type="ECO:0000256" key="3">
    <source>
        <dbReference type="ARBA" id="ARBA00006388"/>
    </source>
</evidence>
<keyword evidence="6 14" id="KW-0808">Transferase</keyword>
<dbReference type="GO" id="GO:0000398">
    <property type="term" value="P:mRNA splicing, via spliceosome"/>
    <property type="evidence" value="ECO:0007669"/>
    <property type="project" value="InterPro"/>
</dbReference>
<dbReference type="UniPathway" id="UPA00143"/>
<dbReference type="PANTHER" id="PTHR43995:SF1">
    <property type="entry name" value="PRE-MRNA-PROCESSING FACTOR 19"/>
    <property type="match status" value="1"/>
</dbReference>
<dbReference type="FunFam" id="3.30.40.10:FF:000027">
    <property type="entry name" value="Pre-mRNA-processing factor 19, putative"/>
    <property type="match status" value="1"/>
</dbReference>
<dbReference type="InterPro" id="IPR036322">
    <property type="entry name" value="WD40_repeat_dom_sf"/>
</dbReference>
<dbReference type="SUPFAM" id="SSF57850">
    <property type="entry name" value="RING/U-box"/>
    <property type="match status" value="1"/>
</dbReference>
<comment type="function">
    <text evidence="14">Ubiquitin-protein ligase which is mainly involved pre-mRNA splicing and DNA repair. Required for pre-mRNA splicing as component of the spliceosome.</text>
</comment>
<dbReference type="InterPro" id="IPR013083">
    <property type="entry name" value="Znf_RING/FYVE/PHD"/>
</dbReference>
<dbReference type="InterPro" id="IPR015943">
    <property type="entry name" value="WD40/YVTN_repeat-like_dom_sf"/>
</dbReference>
<dbReference type="InterPro" id="IPR055340">
    <property type="entry name" value="RING-Ubox_PRP19"/>
</dbReference>
<dbReference type="KEGG" id="bbrx:BRETT_003150"/>
<dbReference type="AlphaFoldDB" id="A0A871RKZ3"/>
<dbReference type="OrthoDB" id="687049at2759"/>
<dbReference type="GO" id="GO:0071006">
    <property type="term" value="C:U2-type catalytic step 1 spliceosome"/>
    <property type="evidence" value="ECO:0007669"/>
    <property type="project" value="TreeGrafter"/>
</dbReference>
<keyword evidence="4" id="KW-0853">WD repeat</keyword>
<evidence type="ECO:0000313" key="17">
    <source>
        <dbReference type="Proteomes" id="UP000663131"/>
    </source>
</evidence>
<evidence type="ECO:0000256" key="14">
    <source>
        <dbReference type="RuleBase" id="RU367101"/>
    </source>
</evidence>
<evidence type="ECO:0000256" key="10">
    <source>
        <dbReference type="ARBA" id="ARBA00022786"/>
    </source>
</evidence>
<evidence type="ECO:0000256" key="9">
    <source>
        <dbReference type="ARBA" id="ARBA00022763"/>
    </source>
</evidence>
<dbReference type="Gene3D" id="3.30.40.10">
    <property type="entry name" value="Zinc/RING finger domain, C3HC4 (zinc finger)"/>
    <property type="match status" value="1"/>
</dbReference>
<dbReference type="EMBL" id="CP063137">
    <property type="protein sequence ID" value="QOU22961.1"/>
    <property type="molecule type" value="Genomic_DNA"/>
</dbReference>
<dbReference type="GO" id="GO:0005737">
    <property type="term" value="C:cytoplasm"/>
    <property type="evidence" value="ECO:0007669"/>
    <property type="project" value="TreeGrafter"/>
</dbReference>
<dbReference type="Pfam" id="PF08606">
    <property type="entry name" value="Prp19"/>
    <property type="match status" value="1"/>
</dbReference>
<evidence type="ECO:0000256" key="7">
    <source>
        <dbReference type="ARBA" id="ARBA00022728"/>
    </source>
</evidence>
<proteinExistence type="inferred from homology"/>
<dbReference type="GO" id="GO:0006281">
    <property type="term" value="P:DNA repair"/>
    <property type="evidence" value="ECO:0007669"/>
    <property type="project" value="UniProtKB-KW"/>
</dbReference>
<comment type="pathway">
    <text evidence="2 14">Protein modification; protein ubiquitination.</text>
</comment>
<keyword evidence="9 14" id="KW-0227">DNA damage</keyword>
<gene>
    <name evidence="16" type="ORF">BRETT_003150</name>
</gene>
<dbReference type="RefSeq" id="XP_041139454.1">
    <property type="nucleotide sequence ID" value="XM_041281663.1"/>
</dbReference>
<evidence type="ECO:0000256" key="13">
    <source>
        <dbReference type="ARBA" id="ARBA00023242"/>
    </source>
</evidence>
<keyword evidence="5 14" id="KW-0507">mRNA processing</keyword>
<keyword evidence="10 14" id="KW-0833">Ubl conjugation pathway</keyword>
<evidence type="ECO:0000313" key="16">
    <source>
        <dbReference type="EMBL" id="QOU22961.1"/>
    </source>
</evidence>
<evidence type="ECO:0000256" key="8">
    <source>
        <dbReference type="ARBA" id="ARBA00022737"/>
    </source>
</evidence>
<keyword evidence="12 14" id="KW-0234">DNA repair</keyword>
<comment type="subcellular location">
    <subcellularLocation>
        <location evidence="1 14">Nucleus</location>
    </subcellularLocation>
</comment>
<name>A0A871RKZ3_DEKBR</name>
<dbReference type="SUPFAM" id="SSF50978">
    <property type="entry name" value="WD40 repeat-like"/>
    <property type="match status" value="1"/>
</dbReference>
<reference evidence="16" key="2">
    <citation type="journal article" name="BMC Genomics">
        <title>New genome assemblies reveal patterns of domestication and adaptation across Brettanomyces (Dekkera) species.</title>
        <authorList>
            <person name="Roach M.J."/>
            <person name="Borneman A.R."/>
        </authorList>
    </citation>
    <scope>NUCLEOTIDE SEQUENCE</scope>
    <source>
        <strain evidence="16">UCD 2041</strain>
    </source>
</reference>
<sequence>MICSLSGEPTIQPALSLKSKKVFDKKLIREYVQQNGKDPMTGESMTLSDIIPIEISASDIIKGPRKSNQDSIPSMLAMFQNEWDALTLELFDLRKQVTELKKELSLALYRQDAAVNVATAAIKEKNEARKALQQLAMNIGSGNDTIIQNSVKEKSEISSELNEEHISSIKREQNNLFVLHKSHKLKPPFTLNISAELSFLARSSFPVSSSTHLFSYNENDNSLLLLSNKDKSGIILSLNEEKSGLKSTVHFVSPDATNIVGVAYLSNKSSGTSESAILVYDNTIAKISKSDGSIHKFLSLSENIIAIAVHPSLPVLISIAQKCFYIYYEKELIYRSSNLSNSAYKCVALHNDGVLAAFGKADASVEIFDICEHRSLLTIMPPVPSEKVSQLYFALNGYWLLIKYGNSLVGIYDLRKGKFEFLLHFPANSPSTPVAMDPSSRILILGPCYAIYEKKTKQWSLPKSLSNLDETNGQDSSLIFTGISGGCYSVIIISGKKLIPGQLSLDK</sequence>
<dbReference type="Proteomes" id="UP000663131">
    <property type="component" value="Chromosome 9"/>
</dbReference>
<keyword evidence="8" id="KW-0677">Repeat</keyword>
<organism evidence="16 17">
    <name type="scientific">Dekkera bruxellensis</name>
    <name type="common">Brettanomyces custersii</name>
    <dbReference type="NCBI Taxonomy" id="5007"/>
    <lineage>
        <taxon>Eukaryota</taxon>
        <taxon>Fungi</taxon>
        <taxon>Dikarya</taxon>
        <taxon>Ascomycota</taxon>
        <taxon>Saccharomycotina</taxon>
        <taxon>Pichiomycetes</taxon>
        <taxon>Pichiales</taxon>
        <taxon>Pichiaceae</taxon>
        <taxon>Brettanomyces</taxon>
    </lineage>
</organism>
<dbReference type="InterPro" id="IPR013915">
    <property type="entry name" value="Prp19_cc"/>
</dbReference>
<evidence type="ECO:0000256" key="2">
    <source>
        <dbReference type="ARBA" id="ARBA00004906"/>
    </source>
</evidence>
<reference evidence="16" key="1">
    <citation type="submission" date="2020-10" db="EMBL/GenBank/DDBJ databases">
        <authorList>
            <person name="Palmer J.M."/>
        </authorList>
    </citation>
    <scope>NUCLEOTIDE SEQUENCE</scope>
    <source>
        <strain evidence="16">UCD 2041</strain>
    </source>
</reference>
<keyword evidence="13 14" id="KW-0539">Nucleus</keyword>
<comment type="catalytic activity">
    <reaction evidence="14">
        <text>S-ubiquitinyl-[E2 ubiquitin-conjugating enzyme]-L-cysteine + [acceptor protein]-L-lysine = [E2 ubiquitin-conjugating enzyme]-L-cysteine + N(6)-ubiquitinyl-[acceptor protein]-L-lysine.</text>
        <dbReference type="EC" id="2.3.2.27"/>
    </reaction>
</comment>
<evidence type="ECO:0000256" key="6">
    <source>
        <dbReference type="ARBA" id="ARBA00022679"/>
    </source>
</evidence>
<protein>
    <recommendedName>
        <fullName evidence="14">Pre-mRNA-processing factor 19</fullName>
        <ecNumber evidence="14">2.3.2.27</ecNumber>
    </recommendedName>
</protein>
<comment type="similarity">
    <text evidence="3 14">Belongs to the WD repeat PRP19 family.</text>
</comment>
<feature type="domain" description="U-box" evidence="15">
    <location>
        <begin position="1"/>
        <end position="71"/>
    </location>
</feature>
<evidence type="ECO:0000256" key="1">
    <source>
        <dbReference type="ARBA" id="ARBA00004123"/>
    </source>
</evidence>